<dbReference type="EMBL" id="FNNI01000013">
    <property type="protein sequence ID" value="SDY18452.1"/>
    <property type="molecule type" value="Genomic_DNA"/>
</dbReference>
<organism evidence="2 3">
    <name type="scientific">Aidingimonas halophila</name>
    <dbReference type="NCBI Taxonomy" id="574349"/>
    <lineage>
        <taxon>Bacteria</taxon>
        <taxon>Pseudomonadati</taxon>
        <taxon>Pseudomonadota</taxon>
        <taxon>Gammaproteobacteria</taxon>
        <taxon>Oceanospirillales</taxon>
        <taxon>Halomonadaceae</taxon>
        <taxon>Aidingimonas</taxon>
    </lineage>
</organism>
<feature type="region of interest" description="Disordered" evidence="1">
    <location>
        <begin position="87"/>
        <end position="117"/>
    </location>
</feature>
<sequence>MDNLHLVQVSNDHGEPVAARVMGGSLQLLEKSLYQIASMAANNGLSLHELIDQHTTKTTLDYEKAIHDRRILPPITHPDPSHLLLSGTGLTHLGSAAPRHNMHDNSSGDETEQKSTTDTQRMFELGLQSGKPPAGQAGVQPEWFYKGTGHNLKSPYQALELPDFALDGGEEAELAGIYIINDSGRVFRIGYTLGNEFSDHVTEKKNYLYLAHSKLRDCSIGPEIIIGDLPEEVTGHISIHRSGDIIWSRDFTSGEKHMCHSFSNLEYHHFKYAQFRIPGQIHVHFFGAATLSFADGIHLQTGDKIKISSSMTTYPLENSLYKTATSFPSVETL</sequence>
<keyword evidence="3" id="KW-1185">Reference proteome</keyword>
<dbReference type="GO" id="GO:0003824">
    <property type="term" value="F:catalytic activity"/>
    <property type="evidence" value="ECO:0007669"/>
    <property type="project" value="InterPro"/>
</dbReference>
<evidence type="ECO:0008006" key="4">
    <source>
        <dbReference type="Google" id="ProtNLM"/>
    </source>
</evidence>
<dbReference type="AlphaFoldDB" id="A0A1H3HSP2"/>
<dbReference type="InterPro" id="IPR036663">
    <property type="entry name" value="Fumarylacetoacetase_C_sf"/>
</dbReference>
<dbReference type="SUPFAM" id="SSF56529">
    <property type="entry name" value="FAH"/>
    <property type="match status" value="1"/>
</dbReference>
<dbReference type="InterPro" id="IPR009645">
    <property type="entry name" value="GguC"/>
</dbReference>
<evidence type="ECO:0000313" key="3">
    <source>
        <dbReference type="Proteomes" id="UP000198500"/>
    </source>
</evidence>
<name>A0A1H3HSP2_9GAMM</name>
<protein>
    <recommendedName>
        <fullName evidence="4">Sugar transporter</fullName>
    </recommendedName>
</protein>
<dbReference type="OrthoDB" id="108649at2"/>
<gene>
    <name evidence="2" type="ORF">SAMN05443545_1137</name>
</gene>
<evidence type="ECO:0000256" key="1">
    <source>
        <dbReference type="SAM" id="MobiDB-lite"/>
    </source>
</evidence>
<dbReference type="PIRSF" id="PIRSF033905">
    <property type="entry name" value="UCP033905"/>
    <property type="match status" value="1"/>
</dbReference>
<dbReference type="STRING" id="574349.SAMN05443545_1137"/>
<dbReference type="NCBIfam" id="NF040903">
    <property type="entry name" value="GguC"/>
    <property type="match status" value="1"/>
</dbReference>
<dbReference type="Gene3D" id="3.90.850.10">
    <property type="entry name" value="Fumarylacetoacetase-like, C-terminal domain"/>
    <property type="match status" value="1"/>
</dbReference>
<proteinExistence type="predicted"/>
<reference evidence="2 3" key="1">
    <citation type="submission" date="2016-10" db="EMBL/GenBank/DDBJ databases">
        <authorList>
            <person name="de Groot N.N."/>
        </authorList>
    </citation>
    <scope>NUCLEOTIDE SEQUENCE [LARGE SCALE GENOMIC DNA]</scope>
    <source>
        <strain evidence="2 3">DSM 19219</strain>
    </source>
</reference>
<accession>A0A1H3HSP2</accession>
<dbReference type="Proteomes" id="UP000198500">
    <property type="component" value="Unassembled WGS sequence"/>
</dbReference>
<dbReference type="RefSeq" id="WP_092572410.1">
    <property type="nucleotide sequence ID" value="NZ_BMXH01000017.1"/>
</dbReference>
<evidence type="ECO:0000313" key="2">
    <source>
        <dbReference type="EMBL" id="SDY18452.1"/>
    </source>
</evidence>